<protein>
    <recommendedName>
        <fullName evidence="3">Heterokaryon incompatibility domain-containing protein</fullName>
    </recommendedName>
</protein>
<keyword evidence="2" id="KW-1185">Reference proteome</keyword>
<reference evidence="2" key="1">
    <citation type="journal article" date="2017" name="Nat. Ecol. Evol.">
        <title>Genome expansion and lineage-specific genetic innovations in the forest pathogenic fungi Armillaria.</title>
        <authorList>
            <person name="Sipos G."/>
            <person name="Prasanna A.N."/>
            <person name="Walter M.C."/>
            <person name="O'Connor E."/>
            <person name="Balint B."/>
            <person name="Krizsan K."/>
            <person name="Kiss B."/>
            <person name="Hess J."/>
            <person name="Varga T."/>
            <person name="Slot J."/>
            <person name="Riley R."/>
            <person name="Boka B."/>
            <person name="Rigling D."/>
            <person name="Barry K."/>
            <person name="Lee J."/>
            <person name="Mihaltcheva S."/>
            <person name="LaButti K."/>
            <person name="Lipzen A."/>
            <person name="Waldron R."/>
            <person name="Moloney N.M."/>
            <person name="Sperisen C."/>
            <person name="Kredics L."/>
            <person name="Vagvoelgyi C."/>
            <person name="Patrignani A."/>
            <person name="Fitzpatrick D."/>
            <person name="Nagy I."/>
            <person name="Doyle S."/>
            <person name="Anderson J.B."/>
            <person name="Grigoriev I.V."/>
            <person name="Gueldener U."/>
            <person name="Muensterkoetter M."/>
            <person name="Nagy L.G."/>
        </authorList>
    </citation>
    <scope>NUCLEOTIDE SEQUENCE [LARGE SCALE GENOMIC DNA]</scope>
    <source>
        <strain evidence="2">Ar21-2</strain>
    </source>
</reference>
<dbReference type="OrthoDB" id="5418601at2759"/>
<dbReference type="EMBL" id="KZ293727">
    <property type="protein sequence ID" value="PBK81635.1"/>
    <property type="molecule type" value="Genomic_DNA"/>
</dbReference>
<evidence type="ECO:0000313" key="1">
    <source>
        <dbReference type="EMBL" id="PBK81635.1"/>
    </source>
</evidence>
<organism evidence="1 2">
    <name type="scientific">Armillaria gallica</name>
    <name type="common">Bulbous honey fungus</name>
    <name type="synonym">Armillaria bulbosa</name>
    <dbReference type="NCBI Taxonomy" id="47427"/>
    <lineage>
        <taxon>Eukaryota</taxon>
        <taxon>Fungi</taxon>
        <taxon>Dikarya</taxon>
        <taxon>Basidiomycota</taxon>
        <taxon>Agaricomycotina</taxon>
        <taxon>Agaricomycetes</taxon>
        <taxon>Agaricomycetidae</taxon>
        <taxon>Agaricales</taxon>
        <taxon>Marasmiineae</taxon>
        <taxon>Physalacriaceae</taxon>
        <taxon>Armillaria</taxon>
    </lineage>
</organism>
<name>A0A2H3CF00_ARMGA</name>
<dbReference type="OMA" id="CCISEDP"/>
<evidence type="ECO:0008006" key="3">
    <source>
        <dbReference type="Google" id="ProtNLM"/>
    </source>
</evidence>
<accession>A0A2H3CF00</accession>
<sequence length="151" mass="17605">MDDRDRMDVMTAINGKEWPVPMPKDADLDLIRIEMLNTGAEYAWLDVLCLRQPGGSGEHLRREEWKLDVPIIGPVYEEAERVVCYFNELSRSLSWPLDFDSDRSWFRRAWTLQEITRDVIIGGETGNDAMEKEVRKRFDEQLTSLQKIIAS</sequence>
<dbReference type="InParanoid" id="A0A2H3CF00"/>
<dbReference type="AlphaFoldDB" id="A0A2H3CF00"/>
<evidence type="ECO:0000313" key="2">
    <source>
        <dbReference type="Proteomes" id="UP000217790"/>
    </source>
</evidence>
<dbReference type="Proteomes" id="UP000217790">
    <property type="component" value="Unassembled WGS sequence"/>
</dbReference>
<proteinExistence type="predicted"/>
<gene>
    <name evidence="1" type="ORF">ARMGADRAFT_1144088</name>
</gene>